<dbReference type="InterPro" id="IPR006195">
    <property type="entry name" value="aa-tRNA-synth_II"/>
</dbReference>
<feature type="compositionally biased region" description="Basic and acidic residues" evidence="13">
    <location>
        <begin position="35"/>
        <end position="56"/>
    </location>
</feature>
<dbReference type="STRING" id="1380566.A0A179FTI7"/>
<dbReference type="InterPro" id="IPR004523">
    <property type="entry name" value="Asp-tRNA_synthase_2"/>
</dbReference>
<evidence type="ECO:0000256" key="8">
    <source>
        <dbReference type="ARBA" id="ARBA00022917"/>
    </source>
</evidence>
<evidence type="ECO:0000256" key="3">
    <source>
        <dbReference type="ARBA" id="ARBA00012841"/>
    </source>
</evidence>
<organism evidence="15 16">
    <name type="scientific">Pochonia chlamydosporia 170</name>
    <dbReference type="NCBI Taxonomy" id="1380566"/>
    <lineage>
        <taxon>Eukaryota</taxon>
        <taxon>Fungi</taxon>
        <taxon>Dikarya</taxon>
        <taxon>Ascomycota</taxon>
        <taxon>Pezizomycotina</taxon>
        <taxon>Sordariomycetes</taxon>
        <taxon>Hypocreomycetidae</taxon>
        <taxon>Hypocreales</taxon>
        <taxon>Clavicipitaceae</taxon>
        <taxon>Pochonia</taxon>
    </lineage>
</organism>
<evidence type="ECO:0000313" key="15">
    <source>
        <dbReference type="EMBL" id="OAQ68520.1"/>
    </source>
</evidence>
<dbReference type="PRINTS" id="PR01042">
    <property type="entry name" value="TRNASYNTHASP"/>
</dbReference>
<evidence type="ECO:0000256" key="9">
    <source>
        <dbReference type="ARBA" id="ARBA00023146"/>
    </source>
</evidence>
<dbReference type="Gene3D" id="3.30.930.10">
    <property type="entry name" value="Bira Bifunctional Protein, Domain 2"/>
    <property type="match status" value="1"/>
</dbReference>
<dbReference type="SUPFAM" id="SSF50249">
    <property type="entry name" value="Nucleic acid-binding proteins"/>
    <property type="match status" value="1"/>
</dbReference>
<dbReference type="InterPro" id="IPR004364">
    <property type="entry name" value="Aa-tRNA-synt_II"/>
</dbReference>
<dbReference type="FunFam" id="3.30.930.10:FF:000038">
    <property type="entry name" value="Aspartate--tRNA ligase"/>
    <property type="match status" value="1"/>
</dbReference>
<dbReference type="InterPro" id="IPR012340">
    <property type="entry name" value="NA-bd_OB-fold"/>
</dbReference>
<dbReference type="SUPFAM" id="SSF55681">
    <property type="entry name" value="Class II aaRS and biotin synthetases"/>
    <property type="match status" value="1"/>
</dbReference>
<evidence type="ECO:0000256" key="11">
    <source>
        <dbReference type="ARBA" id="ARBA00047904"/>
    </source>
</evidence>
<feature type="region of interest" description="Disordered" evidence="13">
    <location>
        <begin position="1"/>
        <end position="67"/>
    </location>
</feature>
<evidence type="ECO:0000256" key="12">
    <source>
        <dbReference type="ARBA" id="ARBA00070516"/>
    </source>
</evidence>
<dbReference type="AlphaFoldDB" id="A0A179FTI7"/>
<evidence type="ECO:0000256" key="10">
    <source>
        <dbReference type="ARBA" id="ARBA00033155"/>
    </source>
</evidence>
<dbReference type="RefSeq" id="XP_018145370.1">
    <property type="nucleotide sequence ID" value="XM_018284050.1"/>
</dbReference>
<evidence type="ECO:0000313" key="16">
    <source>
        <dbReference type="Proteomes" id="UP000078397"/>
    </source>
</evidence>
<keyword evidence="7" id="KW-0067">ATP-binding</keyword>
<dbReference type="EMBL" id="LSBJ02000003">
    <property type="protein sequence ID" value="OAQ68520.1"/>
    <property type="molecule type" value="Genomic_DNA"/>
</dbReference>
<evidence type="ECO:0000259" key="14">
    <source>
        <dbReference type="PROSITE" id="PS50862"/>
    </source>
</evidence>
<dbReference type="GO" id="GO:0003723">
    <property type="term" value="F:RNA binding"/>
    <property type="evidence" value="ECO:0007669"/>
    <property type="project" value="TreeGrafter"/>
</dbReference>
<keyword evidence="6" id="KW-0547">Nucleotide-binding</keyword>
<keyword evidence="4" id="KW-0963">Cytoplasm</keyword>
<dbReference type="PROSITE" id="PS50862">
    <property type="entry name" value="AA_TRNA_LIGASE_II"/>
    <property type="match status" value="1"/>
</dbReference>
<evidence type="ECO:0000256" key="5">
    <source>
        <dbReference type="ARBA" id="ARBA00022598"/>
    </source>
</evidence>
<dbReference type="GO" id="GO:0004815">
    <property type="term" value="F:aspartate-tRNA ligase activity"/>
    <property type="evidence" value="ECO:0007669"/>
    <property type="project" value="UniProtKB-EC"/>
</dbReference>
<dbReference type="Gene3D" id="2.40.50.140">
    <property type="entry name" value="Nucleic acid-binding proteins"/>
    <property type="match status" value="1"/>
</dbReference>
<evidence type="ECO:0000256" key="1">
    <source>
        <dbReference type="ARBA" id="ARBA00004496"/>
    </source>
</evidence>
<dbReference type="InterPro" id="IPR002312">
    <property type="entry name" value="Asp/Asn-tRNA-synth_IIb"/>
</dbReference>
<dbReference type="InterPro" id="IPR045864">
    <property type="entry name" value="aa-tRNA-synth_II/BPL/LPL"/>
</dbReference>
<keyword evidence="16" id="KW-1185">Reference proteome</keyword>
<dbReference type="InterPro" id="IPR004365">
    <property type="entry name" value="NA-bd_OB_tRNA"/>
</dbReference>
<keyword evidence="8" id="KW-0648">Protein biosynthesis</keyword>
<comment type="catalytic activity">
    <reaction evidence="11">
        <text>tRNA(Asp) + L-aspartate + ATP = L-aspartyl-tRNA(Asp) + AMP + diphosphate</text>
        <dbReference type="Rhea" id="RHEA:19649"/>
        <dbReference type="Rhea" id="RHEA-COMP:9660"/>
        <dbReference type="Rhea" id="RHEA-COMP:9678"/>
        <dbReference type="ChEBI" id="CHEBI:29991"/>
        <dbReference type="ChEBI" id="CHEBI:30616"/>
        <dbReference type="ChEBI" id="CHEBI:33019"/>
        <dbReference type="ChEBI" id="CHEBI:78442"/>
        <dbReference type="ChEBI" id="CHEBI:78516"/>
        <dbReference type="ChEBI" id="CHEBI:456215"/>
        <dbReference type="EC" id="6.1.1.12"/>
    </reaction>
</comment>
<evidence type="ECO:0000256" key="6">
    <source>
        <dbReference type="ARBA" id="ARBA00022741"/>
    </source>
</evidence>
<dbReference type="CDD" id="cd00776">
    <property type="entry name" value="AsxRS_core"/>
    <property type="match status" value="1"/>
</dbReference>
<dbReference type="GO" id="GO:0005829">
    <property type="term" value="C:cytosol"/>
    <property type="evidence" value="ECO:0007669"/>
    <property type="project" value="TreeGrafter"/>
</dbReference>
<protein>
    <recommendedName>
        <fullName evidence="12">Probable aspartate--tRNA ligase, cytoplasmic</fullName>
        <ecNumber evidence="3">6.1.1.12</ecNumber>
    </recommendedName>
    <alternativeName>
        <fullName evidence="10">Aspartyl-tRNA synthetase</fullName>
    </alternativeName>
</protein>
<feature type="domain" description="Aminoacyl-transfer RNA synthetases class-II family profile" evidence="14">
    <location>
        <begin position="268"/>
        <end position="580"/>
    </location>
</feature>
<comment type="subcellular location">
    <subcellularLocation>
        <location evidence="1">Cytoplasm</location>
    </subcellularLocation>
</comment>
<evidence type="ECO:0000256" key="4">
    <source>
        <dbReference type="ARBA" id="ARBA00022490"/>
    </source>
</evidence>
<proteinExistence type="inferred from homology"/>
<dbReference type="CDD" id="cd04320">
    <property type="entry name" value="AspRS_cyto_N"/>
    <property type="match status" value="1"/>
</dbReference>
<dbReference type="Pfam" id="PF01336">
    <property type="entry name" value="tRNA_anti-codon"/>
    <property type="match status" value="1"/>
</dbReference>
<dbReference type="EC" id="6.1.1.12" evidence="3"/>
<dbReference type="Pfam" id="PF00152">
    <property type="entry name" value="tRNA-synt_2"/>
    <property type="match status" value="1"/>
</dbReference>
<evidence type="ECO:0000256" key="2">
    <source>
        <dbReference type="ARBA" id="ARBA00005312"/>
    </source>
</evidence>
<dbReference type="PANTHER" id="PTHR43450:SF1">
    <property type="entry name" value="ASPARTATE--TRNA LIGASE, CYTOPLASMIC"/>
    <property type="match status" value="1"/>
</dbReference>
<comment type="similarity">
    <text evidence="2">Belongs to the class-II aminoacyl-tRNA synthetase family. Type 2 subfamily.</text>
</comment>
<reference evidence="15 16" key="1">
    <citation type="journal article" date="2016" name="PLoS Pathog.">
        <title>Biosynthesis of antibiotic leucinostatins in bio-control fungus Purpureocillium lilacinum and their inhibition on phytophthora revealed by genome mining.</title>
        <authorList>
            <person name="Wang G."/>
            <person name="Liu Z."/>
            <person name="Lin R."/>
            <person name="Li E."/>
            <person name="Mao Z."/>
            <person name="Ling J."/>
            <person name="Yang Y."/>
            <person name="Yin W.B."/>
            <person name="Xie B."/>
        </authorList>
    </citation>
    <scope>NUCLEOTIDE SEQUENCE [LARGE SCALE GENOMIC DNA]</scope>
    <source>
        <strain evidence="15">170</strain>
    </source>
</reference>
<accession>A0A179FTI7</accession>
<dbReference type="GeneID" id="28848044"/>
<keyword evidence="9" id="KW-0030">Aminoacyl-tRNA synthetase</keyword>
<keyword evidence="5 15" id="KW-0436">Ligase</keyword>
<dbReference type="GO" id="GO:0005524">
    <property type="term" value="F:ATP binding"/>
    <property type="evidence" value="ECO:0007669"/>
    <property type="project" value="UniProtKB-KW"/>
</dbReference>
<dbReference type="KEGG" id="pchm:VFPPC_04750"/>
<evidence type="ECO:0000256" key="13">
    <source>
        <dbReference type="SAM" id="MobiDB-lite"/>
    </source>
</evidence>
<dbReference type="HAMAP" id="MF_02075">
    <property type="entry name" value="Asp_tRNA_synth_type2"/>
    <property type="match status" value="1"/>
</dbReference>
<evidence type="ECO:0000256" key="7">
    <source>
        <dbReference type="ARBA" id="ARBA00022840"/>
    </source>
</evidence>
<name>A0A179FTI7_METCM</name>
<dbReference type="GO" id="GO:0017101">
    <property type="term" value="C:aminoacyl-tRNA synthetase multienzyme complex"/>
    <property type="evidence" value="ECO:0007669"/>
    <property type="project" value="TreeGrafter"/>
</dbReference>
<dbReference type="PANTHER" id="PTHR43450">
    <property type="entry name" value="ASPARTYL-TRNA SYNTHETASE"/>
    <property type="match status" value="1"/>
</dbReference>
<dbReference type="OrthoDB" id="372395at2759"/>
<gene>
    <name evidence="15" type="ORF">VFPPC_04750</name>
</gene>
<dbReference type="NCBIfam" id="TIGR00458">
    <property type="entry name" value="aspS_nondisc"/>
    <property type="match status" value="1"/>
</dbReference>
<dbReference type="Proteomes" id="UP000078397">
    <property type="component" value="Unassembled WGS sequence"/>
</dbReference>
<sequence>MADPTPPTSQPEEPKLAAAGEGEEGEAGPSKKALKKAEAKAKKEAEKARRAAEHQAKQAAAKAAAGNTEDLATENYGAVTPQTKVDAERVNLKNVGDEHLGKTIKIRGWIQNARMQGAKMAFIELREERNWAIQGVVAASAEGKPVSKQMVKWIGGLNIESFVLIEGTIEKPLEPVKSVRVANYELHIKKCYCIAPGPEVLGMGLVVANKAVTNFDDEDAGADVSVEEARKAVEATSIDNVPSASMATHLNNPAMHKRAPVQQAIADVRMATRKLFAEYLDSQGFNQFEPPCLIGAASEGGSNVFGMNYFEKQAYLAQSPQFYKQFEIAGGRKRVYCIGPVFRAENSNTPRHMTEFTGLDLEMEIEDDYVEVRHMLEQVLLYIFRGLATRCADQIALIRTIYPSEEFLLPEPGKEVRLTFAEGQALLRAEGPEEYRNVSDDEDMSTPQEKALGALIRQKYNTDFYVLDKFPEGARPFYAIEDPENPKVTNAFDFFMRGQEILSGGQRIHLADVLEARIRKKGVDPTSSGIKEYVDVFRSAGVPPHGGGGIGLDRVVAWYLNLPSVHLASYYPRTPKRLMP</sequence>
<comment type="caution">
    <text evidence="15">The sequence shown here is derived from an EMBL/GenBank/DDBJ whole genome shotgun (WGS) entry which is preliminary data.</text>
</comment>
<dbReference type="GO" id="GO:0006422">
    <property type="term" value="P:aspartyl-tRNA aminoacylation"/>
    <property type="evidence" value="ECO:0007669"/>
    <property type="project" value="InterPro"/>
</dbReference>